<dbReference type="EMBL" id="GL376558">
    <property type="status" value="NOT_ANNOTATED_CDS"/>
    <property type="molecule type" value="Genomic_DNA"/>
</dbReference>
<evidence type="ECO:0000313" key="3">
    <source>
        <dbReference type="Proteomes" id="UP000019132"/>
    </source>
</evidence>
<keyword evidence="1" id="KW-0472">Membrane</keyword>
<feature type="transmembrane region" description="Helical" evidence="1">
    <location>
        <begin position="35"/>
        <end position="57"/>
    </location>
</feature>
<evidence type="ECO:0000313" key="2">
    <source>
        <dbReference type="EnsemblProtists" id="PYU1_T008638"/>
    </source>
</evidence>
<dbReference type="Proteomes" id="UP000019132">
    <property type="component" value="Unassembled WGS sequence"/>
</dbReference>
<accession>K3WUJ1</accession>
<reference evidence="2" key="3">
    <citation type="submission" date="2015-02" db="UniProtKB">
        <authorList>
            <consortium name="EnsemblProtists"/>
        </authorList>
    </citation>
    <scope>IDENTIFICATION</scope>
    <source>
        <strain evidence="2">DAOM BR144</strain>
    </source>
</reference>
<keyword evidence="1" id="KW-0812">Transmembrane</keyword>
<sequence>MGNQMIFRASFSIAQFFMVRTVLTRFVSTKTEAQTFQLLLIIELPVYIAMLVGSFFIPSSTYCYVKSLPK</sequence>
<evidence type="ECO:0000256" key="1">
    <source>
        <dbReference type="SAM" id="Phobius"/>
    </source>
</evidence>
<protein>
    <submittedName>
        <fullName evidence="2">Uncharacterized protein</fullName>
    </submittedName>
</protein>
<keyword evidence="1" id="KW-1133">Transmembrane helix</keyword>
<dbReference type="EnsemblProtists" id="PYU1_T008638">
    <property type="protein sequence ID" value="PYU1_T008638"/>
    <property type="gene ID" value="PYU1_G008621"/>
</dbReference>
<dbReference type="VEuPathDB" id="FungiDB:PYU1_G008621"/>
<dbReference type="AlphaFoldDB" id="K3WUJ1"/>
<dbReference type="InParanoid" id="K3WUJ1"/>
<dbReference type="HOGENOM" id="CLU_2763457_0_0_1"/>
<reference evidence="3" key="1">
    <citation type="journal article" date="2010" name="Genome Biol.">
        <title>Genome sequence of the necrotrophic plant pathogen Pythium ultimum reveals original pathogenicity mechanisms and effector repertoire.</title>
        <authorList>
            <person name="Levesque C.A."/>
            <person name="Brouwer H."/>
            <person name="Cano L."/>
            <person name="Hamilton J.P."/>
            <person name="Holt C."/>
            <person name="Huitema E."/>
            <person name="Raffaele S."/>
            <person name="Robideau G.P."/>
            <person name="Thines M."/>
            <person name="Win J."/>
            <person name="Zerillo M.M."/>
            <person name="Beakes G.W."/>
            <person name="Boore J.L."/>
            <person name="Busam D."/>
            <person name="Dumas B."/>
            <person name="Ferriera S."/>
            <person name="Fuerstenberg S.I."/>
            <person name="Gachon C.M."/>
            <person name="Gaulin E."/>
            <person name="Govers F."/>
            <person name="Grenville-Briggs L."/>
            <person name="Horner N."/>
            <person name="Hostetler J."/>
            <person name="Jiang R.H."/>
            <person name="Johnson J."/>
            <person name="Krajaejun T."/>
            <person name="Lin H."/>
            <person name="Meijer H.J."/>
            <person name="Moore B."/>
            <person name="Morris P."/>
            <person name="Phuntmart V."/>
            <person name="Puiu D."/>
            <person name="Shetty J."/>
            <person name="Stajich J.E."/>
            <person name="Tripathy S."/>
            <person name="Wawra S."/>
            <person name="van West P."/>
            <person name="Whitty B.R."/>
            <person name="Coutinho P.M."/>
            <person name="Henrissat B."/>
            <person name="Martin F."/>
            <person name="Thomas P.D."/>
            <person name="Tyler B.M."/>
            <person name="De Vries R.P."/>
            <person name="Kamoun S."/>
            <person name="Yandell M."/>
            <person name="Tisserat N."/>
            <person name="Buell C.R."/>
        </authorList>
    </citation>
    <scope>NUCLEOTIDE SEQUENCE</scope>
    <source>
        <strain evidence="3">DAOM:BR144</strain>
    </source>
</reference>
<name>K3WUJ1_GLOUD</name>
<organism evidence="2 3">
    <name type="scientific">Globisporangium ultimum (strain ATCC 200006 / CBS 805.95 / DAOM BR144)</name>
    <name type="common">Pythium ultimum</name>
    <dbReference type="NCBI Taxonomy" id="431595"/>
    <lineage>
        <taxon>Eukaryota</taxon>
        <taxon>Sar</taxon>
        <taxon>Stramenopiles</taxon>
        <taxon>Oomycota</taxon>
        <taxon>Peronosporomycetes</taxon>
        <taxon>Pythiales</taxon>
        <taxon>Pythiaceae</taxon>
        <taxon>Globisporangium</taxon>
    </lineage>
</organism>
<reference evidence="3" key="2">
    <citation type="submission" date="2010-04" db="EMBL/GenBank/DDBJ databases">
        <authorList>
            <person name="Buell R."/>
            <person name="Hamilton J."/>
            <person name="Hostetler J."/>
        </authorList>
    </citation>
    <scope>NUCLEOTIDE SEQUENCE [LARGE SCALE GENOMIC DNA]</scope>
    <source>
        <strain evidence="3">DAOM:BR144</strain>
    </source>
</reference>
<proteinExistence type="predicted"/>
<dbReference type="eggNOG" id="ENOG502T0FN">
    <property type="taxonomic scope" value="Eukaryota"/>
</dbReference>
<keyword evidence="3" id="KW-1185">Reference proteome</keyword>